<reference evidence="1" key="1">
    <citation type="journal article" date="2004" name="Nature">
        <title>Genome duplication in the teleost fish Tetraodon nigroviridis reveals the early vertebrate proto-karyotype.</title>
        <authorList>
            <person name="Jaillon O."/>
            <person name="Aury J.-M."/>
            <person name="Brunet F."/>
            <person name="Petit J.-L."/>
            <person name="Stange-Thomann N."/>
            <person name="Mauceli E."/>
            <person name="Bouneau L."/>
            <person name="Fischer C."/>
            <person name="Ozouf-Costaz C."/>
            <person name="Bernot A."/>
            <person name="Nicaud S."/>
            <person name="Jaffe D."/>
            <person name="Fisher S."/>
            <person name="Lutfalla G."/>
            <person name="Dossat C."/>
            <person name="Segurens B."/>
            <person name="Dasilva C."/>
            <person name="Salanoubat M."/>
            <person name="Levy M."/>
            <person name="Boudet N."/>
            <person name="Castellano S."/>
            <person name="Anthouard V."/>
            <person name="Jubin C."/>
            <person name="Castelli V."/>
            <person name="Katinka M."/>
            <person name="Vacherie B."/>
            <person name="Biemont C."/>
            <person name="Skalli Z."/>
            <person name="Cattolico L."/>
            <person name="Poulain J."/>
            <person name="De Berardinis V."/>
            <person name="Cruaud C."/>
            <person name="Duprat S."/>
            <person name="Brottier P."/>
            <person name="Coutanceau J.-P."/>
            <person name="Gouzy J."/>
            <person name="Parra G."/>
            <person name="Lardier G."/>
            <person name="Chapple C."/>
            <person name="McKernan K.J."/>
            <person name="McEwan P."/>
            <person name="Bosak S."/>
            <person name="Kellis M."/>
            <person name="Volff J.-N."/>
            <person name="Guigo R."/>
            <person name="Zody M.C."/>
            <person name="Mesirov J."/>
            <person name="Lindblad-Toh K."/>
            <person name="Birren B."/>
            <person name="Nusbaum C."/>
            <person name="Kahn D."/>
            <person name="Robinson-Rechavi M."/>
            <person name="Laudet V."/>
            <person name="Schachter V."/>
            <person name="Quetier F."/>
            <person name="Saurin W."/>
            <person name="Scarpelli C."/>
            <person name="Wincker P."/>
            <person name="Lander E.S."/>
            <person name="Weissenbach J."/>
            <person name="Roest Crollius H."/>
        </authorList>
    </citation>
    <scope>NUCLEOTIDE SEQUENCE [LARGE SCALE GENOMIC DNA]</scope>
</reference>
<dbReference type="Gene3D" id="1.25.10.10">
    <property type="entry name" value="Leucine-rich Repeat Variant"/>
    <property type="match status" value="1"/>
</dbReference>
<proteinExistence type="predicted"/>
<gene>
    <name evidence="1" type="ORF">GSTENG00002946001</name>
</gene>
<dbReference type="EMBL" id="CAAE01006451">
    <property type="protein sequence ID" value="CAF89156.1"/>
    <property type="molecule type" value="Genomic_DNA"/>
</dbReference>
<dbReference type="OrthoDB" id="2016913at2759"/>
<name>Q4TD76_TETNG</name>
<feature type="non-terminal residue" evidence="1">
    <location>
        <position position="1"/>
    </location>
</feature>
<comment type="caution">
    <text evidence="1">The sequence shown here is derived from an EMBL/GenBank/DDBJ whole genome shotgun (WGS) entry which is preliminary data.</text>
</comment>
<sequence>SLRQALYQLYFDPDMEHKSVAQKWLHQAQASARAWQFCWALLGPDKVC</sequence>
<evidence type="ECO:0000313" key="1">
    <source>
        <dbReference type="EMBL" id="CAF89156.1"/>
    </source>
</evidence>
<dbReference type="InterPro" id="IPR011989">
    <property type="entry name" value="ARM-like"/>
</dbReference>
<protein>
    <submittedName>
        <fullName evidence="1">(spotted green pufferfish) hypothetical protein</fullName>
    </submittedName>
</protein>
<dbReference type="KEGG" id="tng:GSTEN00002946G001"/>
<feature type="non-terminal residue" evidence="1">
    <location>
        <position position="48"/>
    </location>
</feature>
<dbReference type="AlphaFoldDB" id="Q4TD76"/>
<accession>Q4TD76</accession>
<reference evidence="1" key="2">
    <citation type="submission" date="2004-02" db="EMBL/GenBank/DDBJ databases">
        <authorList>
            <consortium name="Genoscope"/>
            <consortium name="Whitehead Institute Centre for Genome Research"/>
        </authorList>
    </citation>
    <scope>NUCLEOTIDE SEQUENCE</scope>
</reference>
<organism evidence="1">
    <name type="scientific">Tetraodon nigroviridis</name>
    <name type="common">Spotted green pufferfish</name>
    <name type="synonym">Chelonodon nigroviridis</name>
    <dbReference type="NCBI Taxonomy" id="99883"/>
    <lineage>
        <taxon>Eukaryota</taxon>
        <taxon>Metazoa</taxon>
        <taxon>Chordata</taxon>
        <taxon>Craniata</taxon>
        <taxon>Vertebrata</taxon>
        <taxon>Euteleostomi</taxon>
        <taxon>Actinopterygii</taxon>
        <taxon>Neopterygii</taxon>
        <taxon>Teleostei</taxon>
        <taxon>Neoteleostei</taxon>
        <taxon>Acanthomorphata</taxon>
        <taxon>Eupercaria</taxon>
        <taxon>Tetraodontiformes</taxon>
        <taxon>Tetradontoidea</taxon>
        <taxon>Tetraodontidae</taxon>
        <taxon>Tetraodon</taxon>
    </lineage>
</organism>